<dbReference type="InterPro" id="IPR037237">
    <property type="entry name" value="IlvD/EDD_N"/>
</dbReference>
<keyword evidence="2 4" id="KW-0456">Lyase</keyword>
<dbReference type="GO" id="GO:0004456">
    <property type="term" value="F:phosphogluconate dehydratase activity"/>
    <property type="evidence" value="ECO:0007669"/>
    <property type="project" value="UniProtKB-EC"/>
</dbReference>
<dbReference type="AlphaFoldDB" id="A0A3S3ST62"/>
<dbReference type="SUPFAM" id="SSF143975">
    <property type="entry name" value="IlvD/EDD N-terminal domain-like"/>
    <property type="match status" value="1"/>
</dbReference>
<dbReference type="PANTHER" id="PTHR43661">
    <property type="entry name" value="D-XYLONATE DEHYDRATASE"/>
    <property type="match status" value="1"/>
</dbReference>
<dbReference type="InterPro" id="IPR000581">
    <property type="entry name" value="ILV_EDD_N"/>
</dbReference>
<dbReference type="PANTHER" id="PTHR43661:SF1">
    <property type="entry name" value="PHOSPHOGLUCONATE DEHYDRATASE"/>
    <property type="match status" value="1"/>
</dbReference>
<evidence type="ECO:0000313" key="4">
    <source>
        <dbReference type="EMBL" id="RWX49406.1"/>
    </source>
</evidence>
<organism evidence="4 5">
    <name type="scientific">Candidatus Electrothrix communis</name>
    <dbReference type="NCBI Taxonomy" id="1859133"/>
    <lineage>
        <taxon>Bacteria</taxon>
        <taxon>Pseudomonadati</taxon>
        <taxon>Thermodesulfobacteriota</taxon>
        <taxon>Desulfobulbia</taxon>
        <taxon>Desulfobulbales</taxon>
        <taxon>Desulfobulbaceae</taxon>
        <taxon>Candidatus Electrothrix</taxon>
    </lineage>
</organism>
<gene>
    <name evidence="4" type="ORF">VT98_10552</name>
</gene>
<keyword evidence="5" id="KW-1185">Reference proteome</keyword>
<dbReference type="InterPro" id="IPR020558">
    <property type="entry name" value="DiOHA_6PGluconate_deHydtase_CS"/>
</dbReference>
<reference evidence="4 5" key="1">
    <citation type="submission" date="2017-01" db="EMBL/GenBank/DDBJ databases">
        <title>The cable genome- insights into the physiology and evolution of filamentous bacteria capable of sulfide oxidation via long distance electron transfer.</title>
        <authorList>
            <person name="Schreiber L."/>
            <person name="Bjerg J.T."/>
            <person name="Boggild A."/>
            <person name="Van De Vossenberg J."/>
            <person name="Meysman F."/>
            <person name="Nielsen L.P."/>
            <person name="Schramm A."/>
            <person name="Kjeldsen K.U."/>
        </authorList>
    </citation>
    <scope>NUCLEOTIDE SEQUENCE [LARGE SCALE GENOMIC DNA]</scope>
    <source>
        <strain evidence="4">A1</strain>
    </source>
</reference>
<dbReference type="EMBL" id="MTKP01000055">
    <property type="protein sequence ID" value="RWX49406.1"/>
    <property type="molecule type" value="Genomic_DNA"/>
</dbReference>
<dbReference type="Proteomes" id="UP000288086">
    <property type="component" value="Unassembled WGS sequence"/>
</dbReference>
<comment type="caution">
    <text evidence="4">The sequence shown here is derived from an EMBL/GenBank/DDBJ whole genome shotgun (WGS) entry which is preliminary data.</text>
</comment>
<evidence type="ECO:0000256" key="2">
    <source>
        <dbReference type="ARBA" id="ARBA00023239"/>
    </source>
</evidence>
<feature type="domain" description="Dihydroxy-acid/6-phosphogluconate dehydratase N-terminal" evidence="3">
    <location>
        <begin position="68"/>
        <end position="172"/>
    </location>
</feature>
<evidence type="ECO:0000259" key="3">
    <source>
        <dbReference type="Pfam" id="PF00920"/>
    </source>
</evidence>
<name>A0A3S3ST62_9BACT</name>
<comment type="similarity">
    <text evidence="1">Belongs to the IlvD/Edd family.</text>
</comment>
<dbReference type="PROSITE" id="PS00886">
    <property type="entry name" value="ILVD_EDD_1"/>
    <property type="match status" value="1"/>
</dbReference>
<evidence type="ECO:0000313" key="5">
    <source>
        <dbReference type="Proteomes" id="UP000288086"/>
    </source>
</evidence>
<dbReference type="EC" id="4.2.1.12" evidence="4"/>
<evidence type="ECO:0000256" key="1">
    <source>
        <dbReference type="ARBA" id="ARBA00006486"/>
    </source>
</evidence>
<dbReference type="GO" id="GO:0005829">
    <property type="term" value="C:cytosol"/>
    <property type="evidence" value="ECO:0007669"/>
    <property type="project" value="TreeGrafter"/>
</dbReference>
<sequence length="174" mass="18357">MHTTVEQVTRRIIERSRRSRTAYLEQMEEAAGKSPKSSFRNQLPSSNLAHDLAGCPSCRSALLDDKAPNIGIISSYNDVVSAHQPLGGYPNLIKEAVAEAGGNAQVAGGVPAMCDGVTQGEPGMDLSLMSRDVIALSTVIALSHNVFDGALLLGVCDKIMPGLLMGGLQYGHLP</sequence>
<dbReference type="Pfam" id="PF00920">
    <property type="entry name" value="ILVD_EDD_N"/>
    <property type="match status" value="1"/>
</dbReference>
<protein>
    <submittedName>
        <fullName evidence="4">Dehydratase family protein</fullName>
        <ecNumber evidence="4">4.2.1.12</ecNumber>
    </submittedName>
</protein>
<proteinExistence type="inferred from homology"/>
<accession>A0A3S3ST62</accession>